<dbReference type="EMBL" id="FNBA01000001">
    <property type="protein sequence ID" value="SDE34100.1"/>
    <property type="molecule type" value="Genomic_DNA"/>
</dbReference>
<dbReference type="PANTHER" id="PTHR44688">
    <property type="entry name" value="DNA-BINDING TRANSCRIPTIONAL ACTIVATOR DEVR_DOSR"/>
    <property type="match status" value="1"/>
</dbReference>
<feature type="signal peptide" evidence="5">
    <location>
        <begin position="1"/>
        <end position="21"/>
    </location>
</feature>
<organism evidence="7 8">
    <name type="scientific">Ulvibacter litoralis</name>
    <dbReference type="NCBI Taxonomy" id="227084"/>
    <lineage>
        <taxon>Bacteria</taxon>
        <taxon>Pseudomonadati</taxon>
        <taxon>Bacteroidota</taxon>
        <taxon>Flavobacteriia</taxon>
        <taxon>Flavobacteriales</taxon>
        <taxon>Flavobacteriaceae</taxon>
        <taxon>Ulvibacter</taxon>
    </lineage>
</organism>
<dbReference type="InterPro" id="IPR036388">
    <property type="entry name" value="WH-like_DNA-bd_sf"/>
</dbReference>
<dbReference type="Pfam" id="PF00196">
    <property type="entry name" value="GerE"/>
    <property type="match status" value="1"/>
</dbReference>
<keyword evidence="2" id="KW-0238">DNA-binding</keyword>
<dbReference type="SUPFAM" id="SSF46894">
    <property type="entry name" value="C-terminal effector domain of the bipartite response regulators"/>
    <property type="match status" value="1"/>
</dbReference>
<evidence type="ECO:0000313" key="8">
    <source>
        <dbReference type="Proteomes" id="UP000199321"/>
    </source>
</evidence>
<keyword evidence="8" id="KW-1185">Reference proteome</keyword>
<dbReference type="RefSeq" id="WP_093139454.1">
    <property type="nucleotide sequence ID" value="NZ_BMWO01000001.1"/>
</dbReference>
<dbReference type="OrthoDB" id="9807565at2"/>
<keyword evidence="4" id="KW-0812">Transmembrane</keyword>
<dbReference type="AlphaFoldDB" id="A0A1G7C5Q1"/>
<dbReference type="PROSITE" id="PS50043">
    <property type="entry name" value="HTH_LUXR_2"/>
    <property type="match status" value="1"/>
</dbReference>
<reference evidence="7 8" key="1">
    <citation type="submission" date="2016-10" db="EMBL/GenBank/DDBJ databases">
        <authorList>
            <person name="de Groot N.N."/>
        </authorList>
    </citation>
    <scope>NUCLEOTIDE SEQUENCE [LARGE SCALE GENOMIC DNA]</scope>
    <source>
        <strain evidence="7 8">DSM 16195</strain>
    </source>
</reference>
<proteinExistence type="predicted"/>
<evidence type="ECO:0000259" key="6">
    <source>
        <dbReference type="PROSITE" id="PS50043"/>
    </source>
</evidence>
<dbReference type="STRING" id="227084.SAMN05421855_101172"/>
<evidence type="ECO:0000313" key="7">
    <source>
        <dbReference type="EMBL" id="SDE34100.1"/>
    </source>
</evidence>
<dbReference type="PANTHER" id="PTHR44688:SF16">
    <property type="entry name" value="DNA-BINDING TRANSCRIPTIONAL ACTIVATOR DEVR_DOSR"/>
    <property type="match status" value="1"/>
</dbReference>
<evidence type="ECO:0000256" key="2">
    <source>
        <dbReference type="ARBA" id="ARBA00023125"/>
    </source>
</evidence>
<dbReference type="CDD" id="cd06170">
    <property type="entry name" value="LuxR_C_like"/>
    <property type="match status" value="1"/>
</dbReference>
<feature type="domain" description="HTH luxR-type" evidence="6">
    <location>
        <begin position="290"/>
        <end position="352"/>
    </location>
</feature>
<dbReference type="GO" id="GO:0006355">
    <property type="term" value="P:regulation of DNA-templated transcription"/>
    <property type="evidence" value="ECO:0007669"/>
    <property type="project" value="InterPro"/>
</dbReference>
<dbReference type="Gene3D" id="1.10.10.10">
    <property type="entry name" value="Winged helix-like DNA-binding domain superfamily/Winged helix DNA-binding domain"/>
    <property type="match status" value="1"/>
</dbReference>
<accession>A0A1G7C5Q1</accession>
<evidence type="ECO:0000256" key="3">
    <source>
        <dbReference type="ARBA" id="ARBA00023163"/>
    </source>
</evidence>
<dbReference type="GO" id="GO:0003677">
    <property type="term" value="F:DNA binding"/>
    <property type="evidence" value="ECO:0007669"/>
    <property type="project" value="UniProtKB-KW"/>
</dbReference>
<dbReference type="PROSITE" id="PS00622">
    <property type="entry name" value="HTH_LUXR_1"/>
    <property type="match status" value="1"/>
</dbReference>
<evidence type="ECO:0000256" key="4">
    <source>
        <dbReference type="SAM" id="Phobius"/>
    </source>
</evidence>
<keyword evidence="5" id="KW-0732">Signal</keyword>
<gene>
    <name evidence="7" type="ORF">SAMN05421855_101172</name>
</gene>
<keyword evidence="4" id="KW-0472">Membrane</keyword>
<dbReference type="SMART" id="SM00421">
    <property type="entry name" value="HTH_LUXR"/>
    <property type="match status" value="1"/>
</dbReference>
<sequence length="352" mass="40741">MNRNQLVYTFLFCLATLSSHAQYQFSGHVDTQVIDGNVYLSVVEDYRKISGVYPEQILSKTTPDTTGYFSFFGNNLPSENRIYRIHVDTCNEADQNTSHFTSHCPNSKEIIFIANNNDTLTLPFSFDNEMFCKVVSKNEKANAFLKIDSLKHDMSFAFGTYRSEANRSMNSKKWFHILQEYGEQLHEPLAELYSYAFLSDRTQSLHSYYLEDLKTNPYYDNLLERLTTAYPNSQYVSQYKAELTSDKYIISENHTIKYPWWLYLLSGIALVSILGNFYFFGKLKKATAQIPSLEASLSKQEKKVLDLILEDKTNKEIAAEMFVSLSTVKTHINNLYKKLHVSSREEVKKLNN</sequence>
<protein>
    <submittedName>
        <fullName evidence="7">Regulatory protein, luxR family</fullName>
    </submittedName>
</protein>
<keyword evidence="3" id="KW-0804">Transcription</keyword>
<dbReference type="InterPro" id="IPR000792">
    <property type="entry name" value="Tscrpt_reg_LuxR_C"/>
</dbReference>
<feature type="chain" id="PRO_5011472041" evidence="5">
    <location>
        <begin position="22"/>
        <end position="352"/>
    </location>
</feature>
<keyword evidence="1" id="KW-0805">Transcription regulation</keyword>
<dbReference type="PRINTS" id="PR00038">
    <property type="entry name" value="HTHLUXR"/>
</dbReference>
<keyword evidence="4" id="KW-1133">Transmembrane helix</keyword>
<feature type="transmembrane region" description="Helical" evidence="4">
    <location>
        <begin position="260"/>
        <end position="280"/>
    </location>
</feature>
<dbReference type="Proteomes" id="UP000199321">
    <property type="component" value="Unassembled WGS sequence"/>
</dbReference>
<name>A0A1G7C5Q1_9FLAO</name>
<dbReference type="InterPro" id="IPR016032">
    <property type="entry name" value="Sig_transdc_resp-reg_C-effctor"/>
</dbReference>
<evidence type="ECO:0000256" key="1">
    <source>
        <dbReference type="ARBA" id="ARBA00023015"/>
    </source>
</evidence>
<evidence type="ECO:0000256" key="5">
    <source>
        <dbReference type="SAM" id="SignalP"/>
    </source>
</evidence>